<dbReference type="InterPro" id="IPR005182">
    <property type="entry name" value="YdbS-like_PH"/>
</dbReference>
<keyword evidence="1" id="KW-0472">Membrane</keyword>
<dbReference type="PANTHER" id="PTHR34473:SF2">
    <property type="entry name" value="UPF0699 TRANSMEMBRANE PROTEIN YDBT"/>
    <property type="match status" value="1"/>
</dbReference>
<protein>
    <submittedName>
        <fullName evidence="3">Putative membrane protein</fullName>
    </submittedName>
</protein>
<evidence type="ECO:0000256" key="1">
    <source>
        <dbReference type="SAM" id="Phobius"/>
    </source>
</evidence>
<organism evidence="3 4">
    <name type="scientific">[Anoxybacillus] calidus</name>
    <dbReference type="NCBI Taxonomy" id="575178"/>
    <lineage>
        <taxon>Bacteria</taxon>
        <taxon>Bacillati</taxon>
        <taxon>Bacillota</taxon>
        <taxon>Bacilli</taxon>
        <taxon>Bacillales</taxon>
        <taxon>Anoxybacillaceae</taxon>
        <taxon>Paranoxybacillus</taxon>
    </lineage>
</organism>
<dbReference type="EMBL" id="JACDUU010000011">
    <property type="protein sequence ID" value="MBA2872989.1"/>
    <property type="molecule type" value="Genomic_DNA"/>
</dbReference>
<keyword evidence="4" id="KW-1185">Reference proteome</keyword>
<sequence length="471" mass="54132">MNEPCRLHPLAAFIQFLKTVRELILPLALFFLFGGEGEGKFVWLKYAVLVITLLGTLIVGLFSWYRYTYRIEHGELRIEYGIFVRKRRYIPRERIQTIHVSAGIMQRLFGLVKLQIETAGGGNEAEAVLTAITKAEADRIKSALFVDDLISYEQKDDTSLRYEATMKELVIAASTSGSIGVVLSAAGAFFSQFDELIPYELFLQKFQQFTHLNIIIISLITLFAIFLVWFISIFMMVAKYGHFTVVKKGDDLMISRGLLEKRQFNIPVSRVQAIRIAQNPLRQLLGYAAVYVESAGSAGEKESNYSTVLFPLVKVSKINELLSMFVPHYSVPSSFERLPSRALRRYILRTVFLTVVILFPISYLFRPWGYLSLLILVPFAFLGYMRFKDAGFYMTDEHSLSLRYRVFSKMVVLLRKKRIQALENSQSIFQRKQQLATVHLSIQSGLHSKSFKIVDIDEAHMDAIQKWYRKQ</sequence>
<dbReference type="InterPro" id="IPR014529">
    <property type="entry name" value="UCP026631"/>
</dbReference>
<reference evidence="3 4" key="1">
    <citation type="submission" date="2020-07" db="EMBL/GenBank/DDBJ databases">
        <title>Genomic Encyclopedia of Type Strains, Phase IV (KMG-IV): sequencing the most valuable type-strain genomes for metagenomic binning, comparative biology and taxonomic classification.</title>
        <authorList>
            <person name="Goeker M."/>
        </authorList>
    </citation>
    <scope>NUCLEOTIDE SEQUENCE [LARGE SCALE GENOMIC DNA]</scope>
    <source>
        <strain evidence="3 4">DSM 25220</strain>
    </source>
</reference>
<keyword evidence="1" id="KW-1133">Transmembrane helix</keyword>
<dbReference type="PANTHER" id="PTHR34473">
    <property type="entry name" value="UPF0699 TRANSMEMBRANE PROTEIN YDBS"/>
    <property type="match status" value="1"/>
</dbReference>
<feature type="transmembrane region" description="Helical" evidence="1">
    <location>
        <begin position="46"/>
        <end position="67"/>
    </location>
</feature>
<dbReference type="PIRSF" id="PIRSF026631">
    <property type="entry name" value="UCP026631"/>
    <property type="match status" value="1"/>
</dbReference>
<feature type="transmembrane region" description="Helical" evidence="1">
    <location>
        <begin position="346"/>
        <end position="364"/>
    </location>
</feature>
<feature type="domain" description="YdbS-like PH" evidence="2">
    <location>
        <begin position="244"/>
        <end position="322"/>
    </location>
</feature>
<feature type="transmembrane region" description="Helical" evidence="1">
    <location>
        <begin position="370"/>
        <end position="387"/>
    </location>
</feature>
<feature type="domain" description="YdbS-like PH" evidence="2">
    <location>
        <begin position="391"/>
        <end position="468"/>
    </location>
</feature>
<feature type="transmembrane region" description="Helical" evidence="1">
    <location>
        <begin position="211"/>
        <end position="238"/>
    </location>
</feature>
<dbReference type="Proteomes" id="UP000580891">
    <property type="component" value="Unassembled WGS sequence"/>
</dbReference>
<dbReference type="AlphaFoldDB" id="A0A7V9Z2R8"/>
<feature type="domain" description="YdbS-like PH" evidence="2">
    <location>
        <begin position="64"/>
        <end position="142"/>
    </location>
</feature>
<evidence type="ECO:0000313" key="3">
    <source>
        <dbReference type="EMBL" id="MBA2872989.1"/>
    </source>
</evidence>
<proteinExistence type="predicted"/>
<dbReference type="RefSeq" id="WP_181538732.1">
    <property type="nucleotide sequence ID" value="NZ_JACDUU010000011.1"/>
</dbReference>
<accession>A0A7V9Z2R8</accession>
<dbReference type="Pfam" id="PF03703">
    <property type="entry name" value="bPH_2"/>
    <property type="match status" value="3"/>
</dbReference>
<gene>
    <name evidence="3" type="ORF">HNQ85_003304</name>
</gene>
<keyword evidence="1" id="KW-0812">Transmembrane</keyword>
<feature type="transmembrane region" description="Helical" evidence="1">
    <location>
        <begin position="169"/>
        <end position="191"/>
    </location>
</feature>
<comment type="caution">
    <text evidence="3">The sequence shown here is derived from an EMBL/GenBank/DDBJ whole genome shotgun (WGS) entry which is preliminary data.</text>
</comment>
<evidence type="ECO:0000313" key="4">
    <source>
        <dbReference type="Proteomes" id="UP000580891"/>
    </source>
</evidence>
<name>A0A7V9Z2R8_9BACL</name>
<evidence type="ECO:0000259" key="2">
    <source>
        <dbReference type="Pfam" id="PF03703"/>
    </source>
</evidence>